<proteinExistence type="predicted"/>
<reference evidence="4 5" key="2">
    <citation type="submission" date="2019-08" db="EMBL/GenBank/DDBJ databases">
        <title>Jejuicoccus antrihumi gen. nov., sp. nov., a new member of the family Dermacoccaceae isolated from a cave.</title>
        <authorList>
            <person name="Schumann P."/>
            <person name="Kim I.S."/>
        </authorList>
    </citation>
    <scope>NUCLEOTIDE SEQUENCE [LARGE SCALE GENOMIC DNA]</scope>
    <source>
        <strain evidence="4 5">C5-26</strain>
    </source>
</reference>
<gene>
    <name evidence="4" type="ORF">FGL98_23835</name>
</gene>
<dbReference type="InterPro" id="IPR001781">
    <property type="entry name" value="Znf_LIM"/>
</dbReference>
<name>A0A563DQT6_9MICO</name>
<dbReference type="Proteomes" id="UP000320244">
    <property type="component" value="Unassembled WGS sequence"/>
</dbReference>
<reference evidence="4 5" key="1">
    <citation type="submission" date="2019-05" db="EMBL/GenBank/DDBJ databases">
        <authorList>
            <person name="Lee S.D."/>
        </authorList>
    </citation>
    <scope>NUCLEOTIDE SEQUENCE [LARGE SCALE GENOMIC DNA]</scope>
    <source>
        <strain evidence="4 5">C5-26</strain>
    </source>
</reference>
<evidence type="ECO:0000313" key="4">
    <source>
        <dbReference type="EMBL" id="TWP32585.1"/>
    </source>
</evidence>
<keyword evidence="2" id="KW-0862">Zinc</keyword>
<dbReference type="RefSeq" id="WP_146321208.1">
    <property type="nucleotide sequence ID" value="NZ_VCQV01000066.1"/>
</dbReference>
<evidence type="ECO:0000256" key="1">
    <source>
        <dbReference type="ARBA" id="ARBA00022723"/>
    </source>
</evidence>
<keyword evidence="5" id="KW-1185">Reference proteome</keyword>
<evidence type="ECO:0000259" key="3">
    <source>
        <dbReference type="Pfam" id="PF00412"/>
    </source>
</evidence>
<protein>
    <recommendedName>
        <fullName evidence="3">LIM zinc-binding domain-containing protein</fullName>
    </recommendedName>
</protein>
<dbReference type="SUPFAM" id="SSF57716">
    <property type="entry name" value="Glucocorticoid receptor-like (DNA-binding domain)"/>
    <property type="match status" value="1"/>
</dbReference>
<dbReference type="EMBL" id="VCQV01000066">
    <property type="protein sequence ID" value="TWP32585.1"/>
    <property type="molecule type" value="Genomic_DNA"/>
</dbReference>
<accession>A0A563DQT6</accession>
<dbReference type="AlphaFoldDB" id="A0A563DQT6"/>
<dbReference type="OrthoDB" id="5195912at2"/>
<organism evidence="4 5">
    <name type="scientific">Leekyejoonella antrihumi</name>
    <dbReference type="NCBI Taxonomy" id="1660198"/>
    <lineage>
        <taxon>Bacteria</taxon>
        <taxon>Bacillati</taxon>
        <taxon>Actinomycetota</taxon>
        <taxon>Actinomycetes</taxon>
        <taxon>Micrococcales</taxon>
        <taxon>Dermacoccaceae</taxon>
        <taxon>Leekyejoonella</taxon>
    </lineage>
</organism>
<feature type="domain" description="LIM zinc-binding" evidence="3">
    <location>
        <begin position="40"/>
        <end position="66"/>
    </location>
</feature>
<sequence>MSELRPSDSQYGDDGAPRRRLLLSDDVAGLLGLTMTTLICEGCDEPIEDGDIHLDFNGEDWHEACFEVGGGPSYCCGIIYHSGEDTCRSCGDPL</sequence>
<comment type="caution">
    <text evidence="4">The sequence shown here is derived from an EMBL/GenBank/DDBJ whole genome shotgun (WGS) entry which is preliminary data.</text>
</comment>
<dbReference type="Gene3D" id="2.10.110.10">
    <property type="entry name" value="Cysteine Rich Protein"/>
    <property type="match status" value="1"/>
</dbReference>
<dbReference type="Pfam" id="PF00412">
    <property type="entry name" value="LIM"/>
    <property type="match status" value="1"/>
</dbReference>
<evidence type="ECO:0000256" key="2">
    <source>
        <dbReference type="ARBA" id="ARBA00022833"/>
    </source>
</evidence>
<dbReference type="GO" id="GO:0046872">
    <property type="term" value="F:metal ion binding"/>
    <property type="evidence" value="ECO:0007669"/>
    <property type="project" value="UniProtKB-KW"/>
</dbReference>
<evidence type="ECO:0000313" key="5">
    <source>
        <dbReference type="Proteomes" id="UP000320244"/>
    </source>
</evidence>
<keyword evidence="1" id="KW-0479">Metal-binding</keyword>